<evidence type="ECO:0008006" key="4">
    <source>
        <dbReference type="Google" id="ProtNLM"/>
    </source>
</evidence>
<feature type="signal peptide" evidence="1">
    <location>
        <begin position="1"/>
        <end position="19"/>
    </location>
</feature>
<evidence type="ECO:0000313" key="3">
    <source>
        <dbReference type="Proteomes" id="UP000219281"/>
    </source>
</evidence>
<protein>
    <recommendedName>
        <fullName evidence="4">F5/8 type C domain-containing protein</fullName>
    </recommendedName>
</protein>
<organism evidence="2 3">
    <name type="scientific">Pedobacter xixiisoli</name>
    <dbReference type="NCBI Taxonomy" id="1476464"/>
    <lineage>
        <taxon>Bacteria</taxon>
        <taxon>Pseudomonadati</taxon>
        <taxon>Bacteroidota</taxon>
        <taxon>Sphingobacteriia</taxon>
        <taxon>Sphingobacteriales</taxon>
        <taxon>Sphingobacteriaceae</taxon>
        <taxon>Pedobacter</taxon>
    </lineage>
</organism>
<dbReference type="RefSeq" id="WP_097128778.1">
    <property type="nucleotide sequence ID" value="NZ_OCMT01000001.1"/>
</dbReference>
<dbReference type="Proteomes" id="UP000219281">
    <property type="component" value="Unassembled WGS sequence"/>
</dbReference>
<evidence type="ECO:0000256" key="1">
    <source>
        <dbReference type="SAM" id="SignalP"/>
    </source>
</evidence>
<evidence type="ECO:0000313" key="2">
    <source>
        <dbReference type="EMBL" id="SOD12534.1"/>
    </source>
</evidence>
<gene>
    <name evidence="2" type="ORF">SAMN06297358_0718</name>
</gene>
<dbReference type="EMBL" id="OCMT01000001">
    <property type="protein sequence ID" value="SOD12534.1"/>
    <property type="molecule type" value="Genomic_DNA"/>
</dbReference>
<accession>A0A285ZSA3</accession>
<dbReference type="Gene3D" id="2.60.120.260">
    <property type="entry name" value="Galactose-binding domain-like"/>
    <property type="match status" value="1"/>
</dbReference>
<sequence length="189" mass="19822">MKKTLLTAALVAALFSAKAQVFTETLGTVTANTKVADHDAAKGFANTGKLKFSGSAEVQMQGSSADKYSTATGSASGGANLRFANVAETDFVISGINTSNVNNPVVGFGILKGPNSSNGAELVVEYSTDGKTWFALKYPLLPTGEGTGLVWNYRETSAVPKAEKLSIRFRQTGNFVVFRVDDIAIVSKG</sequence>
<keyword evidence="3" id="KW-1185">Reference proteome</keyword>
<keyword evidence="1" id="KW-0732">Signal</keyword>
<proteinExistence type="predicted"/>
<feature type="chain" id="PRO_5012402781" description="F5/8 type C domain-containing protein" evidence="1">
    <location>
        <begin position="20"/>
        <end position="189"/>
    </location>
</feature>
<name>A0A285ZSA3_9SPHI</name>
<dbReference type="AlphaFoldDB" id="A0A285ZSA3"/>
<dbReference type="OrthoDB" id="1056765at2"/>
<reference evidence="3" key="1">
    <citation type="submission" date="2017-09" db="EMBL/GenBank/DDBJ databases">
        <authorList>
            <person name="Varghese N."/>
            <person name="Submissions S."/>
        </authorList>
    </citation>
    <scope>NUCLEOTIDE SEQUENCE [LARGE SCALE GENOMIC DNA]</scope>
    <source>
        <strain evidence="3">CGMCC 1.12803</strain>
    </source>
</reference>